<reference evidence="2" key="1">
    <citation type="submission" date="2022-07" db="EMBL/GenBank/DDBJ databases">
        <title>Phylogenomic reconstructions and comparative analyses of Kickxellomycotina fungi.</title>
        <authorList>
            <person name="Reynolds N.K."/>
            <person name="Stajich J.E."/>
            <person name="Barry K."/>
            <person name="Grigoriev I.V."/>
            <person name="Crous P."/>
            <person name="Smith M.E."/>
        </authorList>
    </citation>
    <scope>NUCLEOTIDE SEQUENCE</scope>
    <source>
        <strain evidence="2">RSA 861</strain>
    </source>
</reference>
<keyword evidence="1" id="KW-0175">Coiled coil</keyword>
<accession>A0A9W8DZ86</accession>
<dbReference type="EMBL" id="JANBPT010000258">
    <property type="protein sequence ID" value="KAJ1924697.1"/>
    <property type="molecule type" value="Genomic_DNA"/>
</dbReference>
<organism evidence="2 3">
    <name type="scientific">Tieghemiomyces parasiticus</name>
    <dbReference type="NCBI Taxonomy" id="78921"/>
    <lineage>
        <taxon>Eukaryota</taxon>
        <taxon>Fungi</taxon>
        <taxon>Fungi incertae sedis</taxon>
        <taxon>Zoopagomycota</taxon>
        <taxon>Kickxellomycotina</taxon>
        <taxon>Dimargaritomycetes</taxon>
        <taxon>Dimargaritales</taxon>
        <taxon>Dimargaritaceae</taxon>
        <taxon>Tieghemiomyces</taxon>
    </lineage>
</organism>
<protein>
    <submittedName>
        <fullName evidence="2">Uncharacterized protein</fullName>
    </submittedName>
</protein>
<feature type="coiled-coil region" evidence="1">
    <location>
        <begin position="51"/>
        <end position="78"/>
    </location>
</feature>
<dbReference type="AlphaFoldDB" id="A0A9W8DZ86"/>
<evidence type="ECO:0000313" key="3">
    <source>
        <dbReference type="Proteomes" id="UP001150569"/>
    </source>
</evidence>
<name>A0A9W8DZ86_9FUNG</name>
<evidence type="ECO:0000313" key="2">
    <source>
        <dbReference type="EMBL" id="KAJ1924697.1"/>
    </source>
</evidence>
<gene>
    <name evidence="2" type="ORF">IWQ60_005017</name>
</gene>
<proteinExistence type="predicted"/>
<sequence>MKNACDRYAKLVKFSATANQNQGESTSAQNVQTSSESEKYRHDVYREKESCEYFKNTVENLTAELQQAEAVLQAILTTYEALPEHLARFPTQLAELFRPFVEAWLLIEAELITIDPTSIPGSRMDYPRSQKDKRHPRYKHEERYNADFMYWGYLTGFGNHIRRFLNKKGLSLTYATLSPRTMNEVDNSRESLVQGLAKLRPGTTASLSVQAIPPPTVVPKDLIGTPYSNIYKLSTKLNDDELGLLLRRFLDKPRRNEIIAKYVSDEGKLFDLTNPEYLMGPRFNKDSPFWARDLTVALVTLRFFRDRTAINPKSELYKTLDNKNLVPWPVQAHIWAIGTELGVPGVKQFLPIGSGNIHAIISDCVRERNWQHAMEALKQPEYEKLRTHEDYKPMPCLEYFYTASPIRLGPNQSLIVQTVRIEKK</sequence>
<dbReference type="Proteomes" id="UP001150569">
    <property type="component" value="Unassembled WGS sequence"/>
</dbReference>
<evidence type="ECO:0000256" key="1">
    <source>
        <dbReference type="SAM" id="Coils"/>
    </source>
</evidence>
<keyword evidence="3" id="KW-1185">Reference proteome</keyword>
<comment type="caution">
    <text evidence="2">The sequence shown here is derived from an EMBL/GenBank/DDBJ whole genome shotgun (WGS) entry which is preliminary data.</text>
</comment>